<dbReference type="EMBL" id="GFTR01003588">
    <property type="protein sequence ID" value="JAW12838.1"/>
    <property type="molecule type" value="Transcribed_RNA"/>
</dbReference>
<feature type="chain" id="PRO_5013257032" evidence="1">
    <location>
        <begin position="17"/>
        <end position="213"/>
    </location>
</feature>
<evidence type="ECO:0000313" key="2">
    <source>
        <dbReference type="EMBL" id="JAW12838.1"/>
    </source>
</evidence>
<keyword evidence="1" id="KW-0732">Signal</keyword>
<reference evidence="2" key="1">
    <citation type="journal article" date="2018" name="PLoS Negl. Trop. Dis.">
        <title>An insight into the salivary gland and fat body transcriptome of Panstrongylus lignarius (Hemiptera: Heteroptera), the main vector of Chagas disease in Peru.</title>
        <authorList>
            <person name="Nevoa J.C."/>
            <person name="Mendes M.T."/>
            <person name="da Silva M.V."/>
            <person name="Soares S.C."/>
            <person name="Oliveira C.J.F."/>
            <person name="Ribeiro J.M.C."/>
        </authorList>
    </citation>
    <scope>NUCLEOTIDE SEQUENCE</scope>
</reference>
<feature type="signal peptide" evidence="1">
    <location>
        <begin position="1"/>
        <end position="16"/>
    </location>
</feature>
<organism evidence="2">
    <name type="scientific">Panstrongylus lignarius</name>
    <dbReference type="NCBI Taxonomy" id="156445"/>
    <lineage>
        <taxon>Eukaryota</taxon>
        <taxon>Metazoa</taxon>
        <taxon>Ecdysozoa</taxon>
        <taxon>Arthropoda</taxon>
        <taxon>Hexapoda</taxon>
        <taxon>Insecta</taxon>
        <taxon>Pterygota</taxon>
        <taxon>Neoptera</taxon>
        <taxon>Paraneoptera</taxon>
        <taxon>Hemiptera</taxon>
        <taxon>Heteroptera</taxon>
        <taxon>Panheteroptera</taxon>
        <taxon>Cimicomorpha</taxon>
        <taxon>Reduviidae</taxon>
        <taxon>Triatominae</taxon>
        <taxon>Panstrongylus</taxon>
    </lineage>
</organism>
<protein>
    <submittedName>
        <fullName evidence="2">Putative secreted protein</fullName>
    </submittedName>
</protein>
<name>A0A224XSN8_9HEMI</name>
<proteinExistence type="predicted"/>
<sequence>MKSLVIFLSALIIAQGLKQEETTIKDQYEEYVQEVLVPLINGYTELKNLIAEVKQYQQTQQISSIAFAERLTSLSSDCLPTKTPFNQAWDEDACQNLKASLFEALELGENVTGWALKTGLTIGREIFYLLNCRNINPFTAIKCVINYVNDIKDTVNTNKPVALKFKDQIAALVKELMADFKQCLDAQKKAHAVAEQIVVQAQLCDNMKPLRQH</sequence>
<accession>A0A224XSN8</accession>
<evidence type="ECO:0000256" key="1">
    <source>
        <dbReference type="SAM" id="SignalP"/>
    </source>
</evidence>
<dbReference type="AlphaFoldDB" id="A0A224XSN8"/>